<dbReference type="EMBL" id="PXYY01000151">
    <property type="protein sequence ID" value="PSJ79232.1"/>
    <property type="molecule type" value="Genomic_DNA"/>
</dbReference>
<dbReference type="OrthoDB" id="6659486at2"/>
<evidence type="ECO:0000313" key="1">
    <source>
        <dbReference type="EMBL" id="PSJ79232.1"/>
    </source>
</evidence>
<reference evidence="1 2" key="1">
    <citation type="submission" date="2018-03" db="EMBL/GenBank/DDBJ databases">
        <title>Neisseria weixii sp. nov., isolated from the intestinal contents of Tibetan Plateau pika (Ochotona curzoniae) in Yushu, Qinghai Province, China.</title>
        <authorList>
            <person name="Gui Z."/>
        </authorList>
    </citation>
    <scope>NUCLEOTIDE SEQUENCE [LARGE SCALE GENOMIC DNA]</scope>
    <source>
        <strain evidence="1 2">ATCC 51483</strain>
    </source>
</reference>
<gene>
    <name evidence="1" type="ORF">C7N83_13470</name>
</gene>
<name>A0A2P7TWX2_9NEIS</name>
<dbReference type="Proteomes" id="UP000241868">
    <property type="component" value="Unassembled WGS sequence"/>
</dbReference>
<proteinExistence type="predicted"/>
<comment type="caution">
    <text evidence="1">The sequence shown here is derived from an EMBL/GenBank/DDBJ whole genome shotgun (WGS) entry which is preliminary data.</text>
</comment>
<organism evidence="1 2">
    <name type="scientific">Neisseria iguanae</name>
    <dbReference type="NCBI Taxonomy" id="90242"/>
    <lineage>
        <taxon>Bacteria</taxon>
        <taxon>Pseudomonadati</taxon>
        <taxon>Pseudomonadota</taxon>
        <taxon>Betaproteobacteria</taxon>
        <taxon>Neisseriales</taxon>
        <taxon>Neisseriaceae</taxon>
        <taxon>Neisseria</taxon>
    </lineage>
</organism>
<protein>
    <recommendedName>
        <fullName evidence="3">Tc1-like transposase DDE domain-containing protein</fullName>
    </recommendedName>
</protein>
<dbReference type="AlphaFoldDB" id="A0A2P7TWX2"/>
<dbReference type="RefSeq" id="WP_106743249.1">
    <property type="nucleotide sequence ID" value="NZ_PXYY01000151.1"/>
</dbReference>
<accession>A0A2P7TWX2</accession>
<sequence>MGRITPFGNYGYFAWGLRGFCKGLGILFDFSIARAVLTKWVNELLIPNLPGQSVIVTDNATFHKGNEIVTALREAGHTILWYRLTALI</sequence>
<evidence type="ECO:0008006" key="3">
    <source>
        <dbReference type="Google" id="ProtNLM"/>
    </source>
</evidence>
<keyword evidence="2" id="KW-1185">Reference proteome</keyword>
<evidence type="ECO:0000313" key="2">
    <source>
        <dbReference type="Proteomes" id="UP000241868"/>
    </source>
</evidence>